<evidence type="ECO:0000313" key="3">
    <source>
        <dbReference type="Proteomes" id="UP001519460"/>
    </source>
</evidence>
<evidence type="ECO:0008006" key="4">
    <source>
        <dbReference type="Google" id="ProtNLM"/>
    </source>
</evidence>
<dbReference type="EMBL" id="JACVVK020000584">
    <property type="protein sequence ID" value="KAK7464587.1"/>
    <property type="molecule type" value="Genomic_DNA"/>
</dbReference>
<evidence type="ECO:0000313" key="2">
    <source>
        <dbReference type="EMBL" id="KAK7464587.1"/>
    </source>
</evidence>
<sequence>MTLRPAALTPPLVPLPVWFVGGEMAISLPSRGVQRGTNRVGDRKHVNKRCMVLGKWGPNYGEACAGVKPLTTPAERPRNPHQVPALFQSTRHRRANP</sequence>
<accession>A0ABD0J8U6</accession>
<dbReference type="AlphaFoldDB" id="A0ABD0J8U6"/>
<name>A0ABD0J8U6_9CAEN</name>
<gene>
    <name evidence="2" type="ORF">BaRGS_00037866</name>
</gene>
<dbReference type="Proteomes" id="UP001519460">
    <property type="component" value="Unassembled WGS sequence"/>
</dbReference>
<feature type="region of interest" description="Disordered" evidence="1">
    <location>
        <begin position="71"/>
        <end position="97"/>
    </location>
</feature>
<organism evidence="2 3">
    <name type="scientific">Batillaria attramentaria</name>
    <dbReference type="NCBI Taxonomy" id="370345"/>
    <lineage>
        <taxon>Eukaryota</taxon>
        <taxon>Metazoa</taxon>
        <taxon>Spiralia</taxon>
        <taxon>Lophotrochozoa</taxon>
        <taxon>Mollusca</taxon>
        <taxon>Gastropoda</taxon>
        <taxon>Caenogastropoda</taxon>
        <taxon>Sorbeoconcha</taxon>
        <taxon>Cerithioidea</taxon>
        <taxon>Batillariidae</taxon>
        <taxon>Batillaria</taxon>
    </lineage>
</organism>
<keyword evidence="3" id="KW-1185">Reference proteome</keyword>
<proteinExistence type="predicted"/>
<reference evidence="2 3" key="1">
    <citation type="journal article" date="2023" name="Sci. Data">
        <title>Genome assembly of the Korean intertidal mud-creeper Batillaria attramentaria.</title>
        <authorList>
            <person name="Patra A.K."/>
            <person name="Ho P.T."/>
            <person name="Jun S."/>
            <person name="Lee S.J."/>
            <person name="Kim Y."/>
            <person name="Won Y.J."/>
        </authorList>
    </citation>
    <scope>NUCLEOTIDE SEQUENCE [LARGE SCALE GENOMIC DNA]</scope>
    <source>
        <strain evidence="2">Wonlab-2016</strain>
    </source>
</reference>
<protein>
    <recommendedName>
        <fullName evidence="4">Secreted protein</fullName>
    </recommendedName>
</protein>
<comment type="caution">
    <text evidence="2">The sequence shown here is derived from an EMBL/GenBank/DDBJ whole genome shotgun (WGS) entry which is preliminary data.</text>
</comment>
<evidence type="ECO:0000256" key="1">
    <source>
        <dbReference type="SAM" id="MobiDB-lite"/>
    </source>
</evidence>